<reference evidence="8 9" key="1">
    <citation type="journal article" date="2017" name="Curr. Biol.">
        <title>Genome architecture and evolution of a unichromosomal asexual nematode.</title>
        <authorList>
            <person name="Fradin H."/>
            <person name="Zegar C."/>
            <person name="Gutwein M."/>
            <person name="Lucas J."/>
            <person name="Kovtun M."/>
            <person name="Corcoran D."/>
            <person name="Baugh L.R."/>
            <person name="Kiontke K."/>
            <person name="Gunsalus K."/>
            <person name="Fitch D.H."/>
            <person name="Piano F."/>
        </authorList>
    </citation>
    <scope>NUCLEOTIDE SEQUENCE [LARGE SCALE GENOMIC DNA]</scope>
    <source>
        <strain evidence="8">PF1309</strain>
    </source>
</reference>
<evidence type="ECO:0000256" key="2">
    <source>
        <dbReference type="ARBA" id="ARBA00022574"/>
    </source>
</evidence>
<dbReference type="GO" id="GO:0031124">
    <property type="term" value="P:mRNA 3'-end processing"/>
    <property type="evidence" value="ECO:0007669"/>
    <property type="project" value="InterPro"/>
</dbReference>
<dbReference type="InterPro" id="IPR036322">
    <property type="entry name" value="WD40_repeat_dom_sf"/>
</dbReference>
<dbReference type="InterPro" id="IPR045245">
    <property type="entry name" value="Pfs2-like"/>
</dbReference>
<feature type="repeat" description="WD" evidence="5">
    <location>
        <begin position="266"/>
        <end position="292"/>
    </location>
</feature>
<feature type="domain" description="IFT140 first beta-propeller" evidence="7">
    <location>
        <begin position="140"/>
        <end position="215"/>
    </location>
</feature>
<dbReference type="EMBL" id="LIAE01008330">
    <property type="protein sequence ID" value="PAV74439.1"/>
    <property type="molecule type" value="Genomic_DNA"/>
</dbReference>
<dbReference type="OrthoDB" id="16717at2759"/>
<dbReference type="InterPro" id="IPR001680">
    <property type="entry name" value="WD40_rpt"/>
</dbReference>
<proteinExistence type="predicted"/>
<feature type="region of interest" description="Disordered" evidence="6">
    <location>
        <begin position="709"/>
        <end position="881"/>
    </location>
</feature>
<evidence type="ECO:0000256" key="5">
    <source>
        <dbReference type="PROSITE-ProRule" id="PRU00221"/>
    </source>
</evidence>
<dbReference type="PROSITE" id="PS50294">
    <property type="entry name" value="WD_REPEATS_REGION"/>
    <property type="match status" value="5"/>
</dbReference>
<gene>
    <name evidence="8" type="ORF">WR25_02429</name>
</gene>
<feature type="repeat" description="WD" evidence="5">
    <location>
        <begin position="396"/>
        <end position="427"/>
    </location>
</feature>
<evidence type="ECO:0000256" key="3">
    <source>
        <dbReference type="ARBA" id="ARBA00022737"/>
    </source>
</evidence>
<dbReference type="Gene3D" id="2.130.10.10">
    <property type="entry name" value="YVTN repeat-like/Quinoprotein amine dehydrogenase"/>
    <property type="match status" value="2"/>
</dbReference>
<evidence type="ECO:0000256" key="6">
    <source>
        <dbReference type="SAM" id="MobiDB-lite"/>
    </source>
</evidence>
<dbReference type="CDD" id="cd00200">
    <property type="entry name" value="WD40"/>
    <property type="match status" value="1"/>
</dbReference>
<dbReference type="Proteomes" id="UP000218231">
    <property type="component" value="Unassembled WGS sequence"/>
</dbReference>
<evidence type="ECO:0000259" key="7">
    <source>
        <dbReference type="Pfam" id="PF23383"/>
    </source>
</evidence>
<dbReference type="PROSITE" id="PS00678">
    <property type="entry name" value="WD_REPEATS_1"/>
    <property type="match status" value="1"/>
</dbReference>
<feature type="repeat" description="WD" evidence="5">
    <location>
        <begin position="352"/>
        <end position="384"/>
    </location>
</feature>
<accession>A0A2A2KKU3</accession>
<feature type="region of interest" description="Disordered" evidence="6">
    <location>
        <begin position="1"/>
        <end position="69"/>
    </location>
</feature>
<feature type="compositionally biased region" description="Low complexity" evidence="6">
    <location>
        <begin position="795"/>
        <end position="808"/>
    </location>
</feature>
<feature type="repeat" description="WD" evidence="5">
    <location>
        <begin position="182"/>
        <end position="214"/>
    </location>
</feature>
<dbReference type="AlphaFoldDB" id="A0A2A2KKU3"/>
<evidence type="ECO:0000256" key="1">
    <source>
        <dbReference type="ARBA" id="ARBA00004123"/>
    </source>
</evidence>
<sequence length="881" mass="97611">MQNSRYSSGPSGSNLNISGGPSGVMKYRRQSSGASNNRGDFSNQSGPSFRPVPSHPPSGFSMDAADGPGRRLRKNVANVRRHVDYVSTVLNYAETRLWQYGSRRPAQQPDELYQSTALPAKCTPEVPVDCILAKFVRAAMNKVKCPVYSLCWSPEGKRLITGASTGEFTLWNGTAFNFETILQAHDEAIRAMTWSHDGQWLVSADQKGYVKYWQPNMNNVHMFAAHKDDAIRGLAFSPTDIKLATASDDGTAKIWDFSRYSEERRLQGHGSEVRTIDWHPMKGLIATGSRDSQQPVKLWDPKSPDCLATFQDHKSSVMAVEWNRNGNWLLTAGRDHLIKLYDIRMMREMSTFRGHKKEVISIAWHPVHESLFVSGGGDGSIVYWLATNDKEVGYLEHAHDQAIWTMRWHPMGHILATGSNDNNTKFWARNRPGDTQEDIFGLTASTTNMVGALDKEREPKVSMAKGLDDGVISAPIIPGMGLADDIFEQMNRDIAPASILATAPNLLVPDDISVQKQGSSHFGAKKTLIKQPPPKKAQRQFERMWNVTKPGSEETSEDANASGPTQQRMKPSLLGKAPAPNNNGGSFQNNPQQSSQGQRQGMKKPPLPPAGRGVPMHMPPGFPPNWTPDQGLPPALAAANAAKQAALFGVSPANLAASLLLNQSLLGLTPQLIPGTNQLRPPPGLNFGLPLQNQAQDAQLHQQMMQIATSIASSSAQQQQQQHQQQQIQQHQDEGGDIDYRNMESSSSMQSSMQQPSSSMAQSSGDIDFRQQIVSQSAQAQAQQNRPMDPRMRRQQQPNQQMQQQVQNEDPRMRGAHQNHQENIPQQQQQQQRGWMPQVFNGNEQNEYRNFGDQDNRKKGGGGDPRRGGTRGRGRGRPTPY</sequence>
<feature type="compositionally biased region" description="Low complexity" evidence="6">
    <location>
        <begin position="709"/>
        <end position="730"/>
    </location>
</feature>
<keyword evidence="9" id="KW-1185">Reference proteome</keyword>
<feature type="compositionally biased region" description="Low complexity" evidence="6">
    <location>
        <begin position="771"/>
        <end position="787"/>
    </location>
</feature>
<feature type="compositionally biased region" description="Polar residues" evidence="6">
    <location>
        <begin position="580"/>
        <end position="599"/>
    </location>
</feature>
<dbReference type="PANTHER" id="PTHR22836">
    <property type="entry name" value="WD40 REPEAT PROTEIN"/>
    <property type="match status" value="1"/>
</dbReference>
<dbReference type="GO" id="GO:0005847">
    <property type="term" value="C:mRNA cleavage and polyadenylation specificity factor complex"/>
    <property type="evidence" value="ECO:0007669"/>
    <property type="project" value="TreeGrafter"/>
</dbReference>
<comment type="caution">
    <text evidence="8">The sequence shown here is derived from an EMBL/GenBank/DDBJ whole genome shotgun (WGS) entry which is preliminary data.</text>
</comment>
<dbReference type="STRING" id="2018661.A0A2A2KKU3"/>
<dbReference type="PROSITE" id="PS50082">
    <property type="entry name" value="WD_REPEATS_2"/>
    <property type="match status" value="7"/>
</dbReference>
<protein>
    <recommendedName>
        <fullName evidence="7">IFT140 first beta-propeller domain-containing protein</fullName>
    </recommendedName>
</protein>
<feature type="compositionally biased region" description="Basic residues" evidence="6">
    <location>
        <begin position="868"/>
        <end position="881"/>
    </location>
</feature>
<dbReference type="Pfam" id="PF00400">
    <property type="entry name" value="WD40"/>
    <property type="match status" value="5"/>
</dbReference>
<dbReference type="Pfam" id="PF23383">
    <property type="entry name" value="Beta-prop_IFT140_1st"/>
    <property type="match status" value="1"/>
</dbReference>
<keyword evidence="3" id="KW-0677">Repeat</keyword>
<dbReference type="InterPro" id="IPR015943">
    <property type="entry name" value="WD40/YVTN_repeat-like_dom_sf"/>
</dbReference>
<dbReference type="SMART" id="SM00320">
    <property type="entry name" value="WD40"/>
    <property type="match status" value="7"/>
</dbReference>
<feature type="repeat" description="WD" evidence="5">
    <location>
        <begin position="147"/>
        <end position="172"/>
    </location>
</feature>
<dbReference type="InterPro" id="IPR056154">
    <property type="entry name" value="Beta-prop_IFT140_1st"/>
</dbReference>
<evidence type="ECO:0000256" key="4">
    <source>
        <dbReference type="ARBA" id="ARBA00023242"/>
    </source>
</evidence>
<organism evidence="8 9">
    <name type="scientific">Diploscapter pachys</name>
    <dbReference type="NCBI Taxonomy" id="2018661"/>
    <lineage>
        <taxon>Eukaryota</taxon>
        <taxon>Metazoa</taxon>
        <taxon>Ecdysozoa</taxon>
        <taxon>Nematoda</taxon>
        <taxon>Chromadorea</taxon>
        <taxon>Rhabditida</taxon>
        <taxon>Rhabditina</taxon>
        <taxon>Rhabditomorpha</taxon>
        <taxon>Rhabditoidea</taxon>
        <taxon>Rhabditidae</taxon>
        <taxon>Diploscapter</taxon>
    </lineage>
</organism>
<evidence type="ECO:0000313" key="8">
    <source>
        <dbReference type="EMBL" id="PAV74439.1"/>
    </source>
</evidence>
<dbReference type="InterPro" id="IPR019775">
    <property type="entry name" value="WD40_repeat_CS"/>
</dbReference>
<feature type="compositionally biased region" description="Polar residues" evidence="6">
    <location>
        <begin position="1"/>
        <end position="19"/>
    </location>
</feature>
<comment type="subcellular location">
    <subcellularLocation>
        <location evidence="1">Nucleus</location>
    </subcellularLocation>
</comment>
<feature type="compositionally biased region" description="Polar residues" evidence="6">
    <location>
        <begin position="30"/>
        <end position="47"/>
    </location>
</feature>
<feature type="compositionally biased region" description="Pro residues" evidence="6">
    <location>
        <begin position="617"/>
        <end position="626"/>
    </location>
</feature>
<feature type="repeat" description="WD" evidence="5">
    <location>
        <begin position="224"/>
        <end position="265"/>
    </location>
</feature>
<feature type="compositionally biased region" description="Basic and acidic residues" evidence="6">
    <location>
        <begin position="846"/>
        <end position="858"/>
    </location>
</feature>
<keyword evidence="4" id="KW-0539">Nucleus</keyword>
<feature type="region of interest" description="Disordered" evidence="6">
    <location>
        <begin position="517"/>
        <end position="631"/>
    </location>
</feature>
<evidence type="ECO:0000313" key="9">
    <source>
        <dbReference type="Proteomes" id="UP000218231"/>
    </source>
</evidence>
<keyword evidence="2 5" id="KW-0853">WD repeat</keyword>
<feature type="compositionally biased region" description="Basic and acidic residues" evidence="6">
    <location>
        <begin position="731"/>
        <end position="742"/>
    </location>
</feature>
<feature type="compositionally biased region" description="Polar residues" evidence="6">
    <location>
        <begin position="558"/>
        <end position="569"/>
    </location>
</feature>
<dbReference type="PANTHER" id="PTHR22836:SF0">
    <property type="entry name" value="PRE-MRNA 3' END PROCESSING PROTEIN WDR33"/>
    <property type="match status" value="1"/>
</dbReference>
<name>A0A2A2KKU3_9BILA</name>
<dbReference type="SUPFAM" id="SSF50978">
    <property type="entry name" value="WD40 repeat-like"/>
    <property type="match status" value="1"/>
</dbReference>
<dbReference type="FunFam" id="2.130.10.10:FF:000237">
    <property type="entry name" value="Flowering time control protein FY"/>
    <property type="match status" value="1"/>
</dbReference>
<feature type="compositionally biased region" description="Low complexity" evidence="6">
    <location>
        <begin position="743"/>
        <end position="764"/>
    </location>
</feature>
<feature type="repeat" description="WD" evidence="5">
    <location>
        <begin position="310"/>
        <end position="351"/>
    </location>
</feature>